<keyword evidence="4" id="KW-0472">Membrane</keyword>
<keyword evidence="4" id="KW-1133">Transmembrane helix</keyword>
<dbReference type="AlphaFoldDB" id="A0A1I5ZS03"/>
<evidence type="ECO:0000313" key="6">
    <source>
        <dbReference type="Proteomes" id="UP000199029"/>
    </source>
</evidence>
<evidence type="ECO:0000313" key="5">
    <source>
        <dbReference type="EMBL" id="SFQ59238.1"/>
    </source>
</evidence>
<keyword evidence="1" id="KW-0677">Repeat</keyword>
<dbReference type="PROSITE" id="PS50005">
    <property type="entry name" value="TPR"/>
    <property type="match status" value="1"/>
</dbReference>
<keyword evidence="6" id="KW-1185">Reference proteome</keyword>
<name>A0A1I5ZS03_HYMAR</name>
<feature type="transmembrane region" description="Helical" evidence="4">
    <location>
        <begin position="125"/>
        <end position="144"/>
    </location>
</feature>
<dbReference type="PANTHER" id="PTHR45641">
    <property type="entry name" value="TETRATRICOPEPTIDE REPEAT PROTEIN (AFU_ORTHOLOGUE AFUA_6G03870)"/>
    <property type="match status" value="1"/>
</dbReference>
<feature type="transmembrane region" description="Helical" evidence="4">
    <location>
        <begin position="61"/>
        <end position="81"/>
    </location>
</feature>
<dbReference type="RefSeq" id="WP_143080238.1">
    <property type="nucleotide sequence ID" value="NZ_FOXS01000004.1"/>
</dbReference>
<dbReference type="Pfam" id="PF13424">
    <property type="entry name" value="TPR_12"/>
    <property type="match status" value="1"/>
</dbReference>
<dbReference type="STRING" id="1227077.SAMN04515668_3168"/>
<feature type="repeat" description="TPR" evidence="3">
    <location>
        <begin position="644"/>
        <end position="677"/>
    </location>
</feature>
<keyword evidence="2 3" id="KW-0802">TPR repeat</keyword>
<keyword evidence="4" id="KW-0812">Transmembrane</keyword>
<feature type="transmembrane region" description="Helical" evidence="4">
    <location>
        <begin position="87"/>
        <end position="105"/>
    </location>
</feature>
<dbReference type="OrthoDB" id="890800at2"/>
<evidence type="ECO:0000256" key="4">
    <source>
        <dbReference type="SAM" id="Phobius"/>
    </source>
</evidence>
<reference evidence="6" key="1">
    <citation type="submission" date="2016-10" db="EMBL/GenBank/DDBJ databases">
        <authorList>
            <person name="Varghese N."/>
            <person name="Submissions S."/>
        </authorList>
    </citation>
    <scope>NUCLEOTIDE SEQUENCE [LARGE SCALE GENOMIC DNA]</scope>
    <source>
        <strain evidence="6">OR362-8,ATCC BAA-1266,JCM 13504</strain>
    </source>
</reference>
<dbReference type="EMBL" id="FOXS01000004">
    <property type="protein sequence ID" value="SFQ59238.1"/>
    <property type="molecule type" value="Genomic_DNA"/>
</dbReference>
<dbReference type="Proteomes" id="UP000199029">
    <property type="component" value="Unassembled WGS sequence"/>
</dbReference>
<feature type="transmembrane region" description="Helical" evidence="4">
    <location>
        <begin position="29"/>
        <end position="49"/>
    </location>
</feature>
<protein>
    <submittedName>
        <fullName evidence="5">Tetratricopeptide repeat-containing protein</fullName>
    </submittedName>
</protein>
<sequence>MTRYEKFLLFLLLFLVVLQATEITPRNSFLWLCIWLLALSYIVGGRWLFKDRKVFSTSFYVLAGICLGTSLVSLSFTLRARHESFEVLLPALNGVFCFGLGIYLFRQRAQKQDTKALRGLWWRSAVLLALAGFFAFSPITLAPYRVALLAFNRGDDYITSNLLMHNYRAAAQAAIAEGNYSAAISNAQKSYIFGNRWLGSDSITSKSRISGAYTLLYEAHEGRGDAAYAKQEFHKALEDYRQGHFFLISSDNREDGVGEPNSYWEEEKAWSFRKMADCHLRLKEFTACDSLYVAALKAYKVVNPKPDLHRARIANGLARSFAAQGEPDASTKIYRELNLYLATDSTRDAALELQTNRVRIVGNYIWQDSLFQALRDLQAISFALNDTSKARFEADMYRGICLTKIGKYADADYSLRIPWRFYQQRAERNWVSLATVEMLLANNSLAQGHYPKAKVLASSALARIKQERGANNLAYAQGLRILGALNKELGQYSEAGQQLRQVLNTVQKAEGDASATQPIVLAQIAEMDLIMGYDVAALATMKQAISLLTAAGPVKLPSQTGVFATAAYVDYATGNQAAAQTKYRQVLAINARFQQGQTATSAAAWNGLGLVATSQHRFERADSLLTKAVALHEALFTKQNPLTGTVYLNLGQLRLQQGRTAEAEQLFQQALRIAQSFLPAQHDKFGDLAMAFGDLAVQQRQLTTAHMHYQQALGIYSHTFGIAHWKTRLAQQKVTAQANK</sequence>
<evidence type="ECO:0000256" key="2">
    <source>
        <dbReference type="ARBA" id="ARBA00022803"/>
    </source>
</evidence>
<dbReference type="Gene3D" id="1.25.40.10">
    <property type="entry name" value="Tetratricopeptide repeat domain"/>
    <property type="match status" value="3"/>
</dbReference>
<dbReference type="SUPFAM" id="SSF48452">
    <property type="entry name" value="TPR-like"/>
    <property type="match status" value="2"/>
</dbReference>
<organism evidence="5 6">
    <name type="scientific">Hymenobacter arizonensis</name>
    <name type="common">Siccationidurans arizonensis</name>
    <dbReference type="NCBI Taxonomy" id="1227077"/>
    <lineage>
        <taxon>Bacteria</taxon>
        <taxon>Pseudomonadati</taxon>
        <taxon>Bacteroidota</taxon>
        <taxon>Cytophagia</taxon>
        <taxon>Cytophagales</taxon>
        <taxon>Hymenobacteraceae</taxon>
        <taxon>Hymenobacter</taxon>
    </lineage>
</organism>
<gene>
    <name evidence="5" type="ORF">SAMN04515668_3168</name>
</gene>
<dbReference type="InterPro" id="IPR011990">
    <property type="entry name" value="TPR-like_helical_dom_sf"/>
</dbReference>
<evidence type="ECO:0000256" key="3">
    <source>
        <dbReference type="PROSITE-ProRule" id="PRU00339"/>
    </source>
</evidence>
<evidence type="ECO:0000256" key="1">
    <source>
        <dbReference type="ARBA" id="ARBA00022737"/>
    </source>
</evidence>
<proteinExistence type="predicted"/>
<dbReference type="SMART" id="SM00028">
    <property type="entry name" value="TPR"/>
    <property type="match status" value="5"/>
</dbReference>
<dbReference type="PANTHER" id="PTHR45641:SF19">
    <property type="entry name" value="NEPHROCYSTIN-3"/>
    <property type="match status" value="1"/>
</dbReference>
<accession>A0A1I5ZS03</accession>
<dbReference type="InterPro" id="IPR019734">
    <property type="entry name" value="TPR_rpt"/>
</dbReference>